<organism evidence="7 8">
    <name type="scientific">Phialocephala subalpina</name>
    <dbReference type="NCBI Taxonomy" id="576137"/>
    <lineage>
        <taxon>Eukaryota</taxon>
        <taxon>Fungi</taxon>
        <taxon>Dikarya</taxon>
        <taxon>Ascomycota</taxon>
        <taxon>Pezizomycotina</taxon>
        <taxon>Leotiomycetes</taxon>
        <taxon>Helotiales</taxon>
        <taxon>Mollisiaceae</taxon>
        <taxon>Phialocephala</taxon>
        <taxon>Phialocephala fortinii species complex</taxon>
    </lineage>
</organism>
<accession>A0A1L7XQ41</accession>
<keyword evidence="4" id="KW-0560">Oxidoreductase</keyword>
<dbReference type="GO" id="GO:0071949">
    <property type="term" value="F:FAD binding"/>
    <property type="evidence" value="ECO:0007669"/>
    <property type="project" value="InterPro"/>
</dbReference>
<dbReference type="InterPro" id="IPR002938">
    <property type="entry name" value="FAD-bd"/>
</dbReference>
<dbReference type="PANTHER" id="PTHR13789">
    <property type="entry name" value="MONOOXYGENASE"/>
    <property type="match status" value="1"/>
</dbReference>
<evidence type="ECO:0000256" key="4">
    <source>
        <dbReference type="ARBA" id="ARBA00023002"/>
    </source>
</evidence>
<dbReference type="STRING" id="576137.A0A1L7XQ41"/>
<evidence type="ECO:0000256" key="2">
    <source>
        <dbReference type="ARBA" id="ARBA00022630"/>
    </source>
</evidence>
<protein>
    <recommendedName>
        <fullName evidence="6">FAD-binding domain-containing protein</fullName>
    </recommendedName>
</protein>
<keyword evidence="5" id="KW-0503">Monooxygenase</keyword>
<dbReference type="InterPro" id="IPR050493">
    <property type="entry name" value="FAD-dep_Monooxygenase_BioMet"/>
</dbReference>
<gene>
    <name evidence="7" type="ORF">PAC_16977</name>
</gene>
<sequence>MARIVGLQLEGGGGVAGLAASVGLRRKGHHVIVLESTSSLQTLGGSLLIPPSAARVLDSYALWEAFKPSESIPPGNTTYRYEDGSVLEDVRYDAMAKTFGYPIMAIPRAKYQWMLYEAAAKEGVEVRLSSRIKSIDEGAPAVILVNREMVEWDVIIGADGEIISKRLVVILGGATEQLQSFHYYEFLPTGTLP</sequence>
<keyword evidence="3" id="KW-0274">FAD</keyword>
<keyword evidence="8" id="KW-1185">Reference proteome</keyword>
<dbReference type="AlphaFoldDB" id="A0A1L7XQ41"/>
<dbReference type="InterPro" id="IPR036188">
    <property type="entry name" value="FAD/NAD-bd_sf"/>
</dbReference>
<dbReference type="EMBL" id="FJOG01000041">
    <property type="protein sequence ID" value="CZR67078.1"/>
    <property type="molecule type" value="Genomic_DNA"/>
</dbReference>
<dbReference type="OrthoDB" id="16820at2759"/>
<evidence type="ECO:0000313" key="8">
    <source>
        <dbReference type="Proteomes" id="UP000184330"/>
    </source>
</evidence>
<evidence type="ECO:0000256" key="5">
    <source>
        <dbReference type="ARBA" id="ARBA00023033"/>
    </source>
</evidence>
<dbReference type="Proteomes" id="UP000184330">
    <property type="component" value="Unassembled WGS sequence"/>
</dbReference>
<evidence type="ECO:0000259" key="6">
    <source>
        <dbReference type="Pfam" id="PF01494"/>
    </source>
</evidence>
<feature type="domain" description="FAD-binding" evidence="6">
    <location>
        <begin position="12"/>
        <end position="160"/>
    </location>
</feature>
<dbReference type="Gene3D" id="3.50.50.60">
    <property type="entry name" value="FAD/NAD(P)-binding domain"/>
    <property type="match status" value="1"/>
</dbReference>
<dbReference type="Pfam" id="PF01494">
    <property type="entry name" value="FAD_binding_3"/>
    <property type="match status" value="1"/>
</dbReference>
<evidence type="ECO:0000313" key="7">
    <source>
        <dbReference type="EMBL" id="CZR67078.1"/>
    </source>
</evidence>
<evidence type="ECO:0000256" key="1">
    <source>
        <dbReference type="ARBA" id="ARBA00007992"/>
    </source>
</evidence>
<comment type="similarity">
    <text evidence="1">Belongs to the paxM FAD-dependent monooxygenase family.</text>
</comment>
<name>A0A1L7XQ41_9HELO</name>
<evidence type="ECO:0000256" key="3">
    <source>
        <dbReference type="ARBA" id="ARBA00022827"/>
    </source>
</evidence>
<reference evidence="7 8" key="1">
    <citation type="submission" date="2016-03" db="EMBL/GenBank/DDBJ databases">
        <authorList>
            <person name="Ploux O."/>
        </authorList>
    </citation>
    <scope>NUCLEOTIDE SEQUENCE [LARGE SCALE GENOMIC DNA]</scope>
    <source>
        <strain evidence="7 8">UAMH 11012</strain>
    </source>
</reference>
<dbReference type="GO" id="GO:0004497">
    <property type="term" value="F:monooxygenase activity"/>
    <property type="evidence" value="ECO:0007669"/>
    <property type="project" value="UniProtKB-KW"/>
</dbReference>
<dbReference type="SUPFAM" id="SSF51905">
    <property type="entry name" value="FAD/NAD(P)-binding domain"/>
    <property type="match status" value="1"/>
</dbReference>
<dbReference type="PANTHER" id="PTHR13789:SF147">
    <property type="entry name" value="PUTATIVE (AFU_ORTHOLOGUE AFUA_2G01950)-RELATED"/>
    <property type="match status" value="1"/>
</dbReference>
<proteinExistence type="inferred from homology"/>
<keyword evidence="2" id="KW-0285">Flavoprotein</keyword>